<accession>A0ABS9AUZ6</accession>
<reference evidence="1 2" key="1">
    <citation type="journal article" date="2021" name="Front. Microbiol.">
        <title>Aerobic Denitrification and Heterotrophic Sulfur Oxidation in the Genus Halomonas Revealed by Six Novel Species Characterizations and Genome-Based Analysis.</title>
        <authorList>
            <person name="Wang L."/>
            <person name="Shao Z."/>
        </authorList>
    </citation>
    <scope>NUCLEOTIDE SEQUENCE [LARGE SCALE GENOMIC DNA]</scope>
    <source>
        <strain evidence="1 2">MCCC 1A11058</strain>
    </source>
</reference>
<evidence type="ECO:0000313" key="2">
    <source>
        <dbReference type="Proteomes" id="UP001320272"/>
    </source>
</evidence>
<comment type="caution">
    <text evidence="1">The sequence shown here is derived from an EMBL/GenBank/DDBJ whole genome shotgun (WGS) entry which is preliminary data.</text>
</comment>
<sequence length="86" mass="9778">MAYQIGSNDSPRESFGEYKYRIYRDEVLAARHGHDCCSDEHGVDFITGKSETWPVGRMVDLLVGWGGSKPLILSRRAVAYMRKRLA</sequence>
<dbReference type="RefSeq" id="WP_234254536.1">
    <property type="nucleotide sequence ID" value="NZ_JABFTV010000008.1"/>
</dbReference>
<keyword evidence="2" id="KW-1185">Reference proteome</keyword>
<name>A0ABS9AUZ6_9GAMM</name>
<protein>
    <submittedName>
        <fullName evidence="1">Uncharacterized protein</fullName>
    </submittedName>
</protein>
<evidence type="ECO:0000313" key="1">
    <source>
        <dbReference type="EMBL" id="MCE8025491.1"/>
    </source>
</evidence>
<gene>
    <name evidence="1" type="ORF">HOP59_15270</name>
</gene>
<organism evidence="1 2">
    <name type="scientific">Billgrantia aerodenitrificans</name>
    <dbReference type="NCBI Taxonomy" id="2733483"/>
    <lineage>
        <taxon>Bacteria</taxon>
        <taxon>Pseudomonadati</taxon>
        <taxon>Pseudomonadota</taxon>
        <taxon>Gammaproteobacteria</taxon>
        <taxon>Oceanospirillales</taxon>
        <taxon>Halomonadaceae</taxon>
        <taxon>Billgrantia</taxon>
    </lineage>
</organism>
<proteinExistence type="predicted"/>
<dbReference type="Proteomes" id="UP001320272">
    <property type="component" value="Unassembled WGS sequence"/>
</dbReference>
<dbReference type="EMBL" id="JABFTV010000008">
    <property type="protein sequence ID" value="MCE8025491.1"/>
    <property type="molecule type" value="Genomic_DNA"/>
</dbReference>